<dbReference type="AlphaFoldDB" id="A0A382E9R3"/>
<proteinExistence type="predicted"/>
<gene>
    <name evidence="1" type="ORF">METZ01_LOCUS200272</name>
</gene>
<protein>
    <submittedName>
        <fullName evidence="1">Uncharacterized protein</fullName>
    </submittedName>
</protein>
<reference evidence="1" key="1">
    <citation type="submission" date="2018-05" db="EMBL/GenBank/DDBJ databases">
        <authorList>
            <person name="Lanie J.A."/>
            <person name="Ng W.-L."/>
            <person name="Kazmierczak K.M."/>
            <person name="Andrzejewski T.M."/>
            <person name="Davidsen T.M."/>
            <person name="Wayne K.J."/>
            <person name="Tettelin H."/>
            <person name="Glass J.I."/>
            <person name="Rusch D."/>
            <person name="Podicherti R."/>
            <person name="Tsui H.-C.T."/>
            <person name="Winkler M.E."/>
        </authorList>
    </citation>
    <scope>NUCLEOTIDE SEQUENCE</scope>
</reference>
<organism evidence="1">
    <name type="scientific">marine metagenome</name>
    <dbReference type="NCBI Taxonomy" id="408172"/>
    <lineage>
        <taxon>unclassified sequences</taxon>
        <taxon>metagenomes</taxon>
        <taxon>ecological metagenomes</taxon>
    </lineage>
</organism>
<sequence length="52" mass="6108">MAQNAIYTIDFMAAVVEVATLYISSQTINGRPGFLIFSQENDWRYWLWHLLL</sequence>
<feature type="non-terminal residue" evidence="1">
    <location>
        <position position="52"/>
    </location>
</feature>
<accession>A0A382E9R3</accession>
<name>A0A382E9R3_9ZZZZ</name>
<dbReference type="EMBL" id="UINC01043415">
    <property type="protein sequence ID" value="SVB47418.1"/>
    <property type="molecule type" value="Genomic_DNA"/>
</dbReference>
<evidence type="ECO:0000313" key="1">
    <source>
        <dbReference type="EMBL" id="SVB47418.1"/>
    </source>
</evidence>